<proteinExistence type="predicted"/>
<keyword evidence="2" id="KW-1185">Reference proteome</keyword>
<evidence type="ECO:0000313" key="1">
    <source>
        <dbReference type="EMBL" id="SMF57816.1"/>
    </source>
</evidence>
<dbReference type="SUPFAM" id="SSF53335">
    <property type="entry name" value="S-adenosyl-L-methionine-dependent methyltransferases"/>
    <property type="match status" value="1"/>
</dbReference>
<sequence length="211" mass="24046">MNPKLAQGQNRTTKTEWAEVLPYIRFRYERAKERLPASGTVYEMGCGIGVGLNYLATCRADLNFIGLDNSREALTFGRHHFKSTRNLALKHTSGLGEVAETMEEGSFLVALEVIEHLSDGDFEFFKRNILAKVDECVFSFPYNEQDIEGTNHLQTIDIYKIFELFPGFRTIFIRRGSIKFIGHWKRAPMPFVAEKMGVRGEDAAINSIANW</sequence>
<organism evidence="1 2">
    <name type="scientific">Xaviernesmea oryzae</name>
    <dbReference type="NCBI Taxonomy" id="464029"/>
    <lineage>
        <taxon>Bacteria</taxon>
        <taxon>Pseudomonadati</taxon>
        <taxon>Pseudomonadota</taxon>
        <taxon>Alphaproteobacteria</taxon>
        <taxon>Hyphomicrobiales</taxon>
        <taxon>Rhizobiaceae</taxon>
        <taxon>Rhizobium/Agrobacterium group</taxon>
        <taxon>Xaviernesmea</taxon>
    </lineage>
</organism>
<name>A0A1X7FTC6_9HYPH</name>
<dbReference type="EMBL" id="FXAF01000008">
    <property type="protein sequence ID" value="SMF57816.1"/>
    <property type="molecule type" value="Genomic_DNA"/>
</dbReference>
<dbReference type="Gene3D" id="3.40.50.150">
    <property type="entry name" value="Vaccinia Virus protein VP39"/>
    <property type="match status" value="1"/>
</dbReference>
<protein>
    <submittedName>
        <fullName evidence="1">Uncharacterized protein</fullName>
    </submittedName>
</protein>
<reference evidence="2" key="1">
    <citation type="submission" date="2017-04" db="EMBL/GenBank/DDBJ databases">
        <authorList>
            <person name="Varghese N."/>
            <person name="Submissions S."/>
        </authorList>
    </citation>
    <scope>NUCLEOTIDE SEQUENCE [LARGE SCALE GENOMIC DNA]</scope>
    <source>
        <strain evidence="2">B4P</strain>
    </source>
</reference>
<gene>
    <name evidence="1" type="ORF">SAMN02982989_0638</name>
</gene>
<dbReference type="AlphaFoldDB" id="A0A1X7FTC6"/>
<dbReference type="InterPro" id="IPR029063">
    <property type="entry name" value="SAM-dependent_MTases_sf"/>
</dbReference>
<dbReference type="Proteomes" id="UP000192903">
    <property type="component" value="Unassembled WGS sequence"/>
</dbReference>
<evidence type="ECO:0000313" key="2">
    <source>
        <dbReference type="Proteomes" id="UP000192903"/>
    </source>
</evidence>
<accession>A0A1X7FTC6</accession>